<evidence type="ECO:0000256" key="1">
    <source>
        <dbReference type="ARBA" id="ARBA00022801"/>
    </source>
</evidence>
<dbReference type="GO" id="GO:0016787">
    <property type="term" value="F:hydrolase activity"/>
    <property type="evidence" value="ECO:0007669"/>
    <property type="project" value="UniProtKB-KW"/>
</dbReference>
<dbReference type="InterPro" id="IPR029058">
    <property type="entry name" value="AB_hydrolase_fold"/>
</dbReference>
<dbReference type="InterPro" id="IPR013094">
    <property type="entry name" value="AB_hydrolase_3"/>
</dbReference>
<dbReference type="InterPro" id="IPR050300">
    <property type="entry name" value="GDXG_lipolytic_enzyme"/>
</dbReference>
<dbReference type="PANTHER" id="PTHR48081:SF8">
    <property type="entry name" value="ALPHA_BETA HYDROLASE FOLD-3 DOMAIN-CONTAINING PROTEIN-RELATED"/>
    <property type="match status" value="1"/>
</dbReference>
<proteinExistence type="predicted"/>
<dbReference type="PANTHER" id="PTHR48081">
    <property type="entry name" value="AB HYDROLASE SUPERFAMILY PROTEIN C4A8.06C"/>
    <property type="match status" value="1"/>
</dbReference>
<comment type="caution">
    <text evidence="3">The sequence shown here is derived from an EMBL/GenBank/DDBJ whole genome shotgun (WGS) entry which is preliminary data.</text>
</comment>
<evidence type="ECO:0000259" key="2">
    <source>
        <dbReference type="Pfam" id="PF07859"/>
    </source>
</evidence>
<gene>
    <name evidence="3" type="ORF">ACFQ00_12290</name>
</gene>
<reference evidence="4" key="1">
    <citation type="journal article" date="2019" name="Int. J. Syst. Evol. Microbiol.">
        <title>The Global Catalogue of Microorganisms (GCM) 10K type strain sequencing project: providing services to taxonomists for standard genome sequencing and annotation.</title>
        <authorList>
            <consortium name="The Broad Institute Genomics Platform"/>
            <consortium name="The Broad Institute Genome Sequencing Center for Infectious Disease"/>
            <person name="Wu L."/>
            <person name="Ma J."/>
        </authorList>
    </citation>
    <scope>NUCLEOTIDE SEQUENCE [LARGE SCALE GENOMIC DNA]</scope>
    <source>
        <strain evidence="4">CCUG 52537</strain>
    </source>
</reference>
<sequence length="328" mass="35458">MQHGPEVSDADWDDRLDPDLVPIVLAAREKMALRPPLHSVTPEQMRVRAKAEFVPWNADPVELRRVTDFTLPAASGAKAIPVRLYEPDSRDSDGCVVHFHGGGWTIGDLDLEDAPLRWMARAGRFAVLSIDYRLAPEHRFPAALEDGEAVFRLMGTIGTPVDADPDRIVLSGMSAGANIALGTALRLRDAGGRQPCGLALQYGAYSDQETTSSVRCFGNGRYGLSLASMRYFWENYAGPADGPRHPHAVPLKADLAGLPPVFMNHAGMDVLADDSLLLAEALGKAGVLVEHKAYAGAIHGFTQYVKISRLAQTALEETAAAIAVMLKR</sequence>
<dbReference type="Gene3D" id="3.40.50.1820">
    <property type="entry name" value="alpha/beta hydrolase"/>
    <property type="match status" value="1"/>
</dbReference>
<organism evidence="3 4">
    <name type="scientific">Sphingosinicella xenopeptidilytica</name>
    <dbReference type="NCBI Taxonomy" id="364098"/>
    <lineage>
        <taxon>Bacteria</taxon>
        <taxon>Pseudomonadati</taxon>
        <taxon>Pseudomonadota</taxon>
        <taxon>Alphaproteobacteria</taxon>
        <taxon>Sphingomonadales</taxon>
        <taxon>Sphingosinicellaceae</taxon>
        <taxon>Sphingosinicella</taxon>
    </lineage>
</organism>
<keyword evidence="4" id="KW-1185">Reference proteome</keyword>
<dbReference type="SUPFAM" id="SSF53474">
    <property type="entry name" value="alpha/beta-Hydrolases"/>
    <property type="match status" value="1"/>
</dbReference>
<feature type="domain" description="Alpha/beta hydrolase fold-3" evidence="2">
    <location>
        <begin position="96"/>
        <end position="302"/>
    </location>
</feature>
<keyword evidence="1 3" id="KW-0378">Hydrolase</keyword>
<protein>
    <submittedName>
        <fullName evidence="3">Alpha/beta hydrolase</fullName>
    </submittedName>
</protein>
<dbReference type="Pfam" id="PF07859">
    <property type="entry name" value="Abhydrolase_3"/>
    <property type="match status" value="1"/>
</dbReference>
<name>A0ABW3C579_SPHXN</name>
<evidence type="ECO:0000313" key="3">
    <source>
        <dbReference type="EMBL" id="MFD0849108.1"/>
    </source>
</evidence>
<evidence type="ECO:0000313" key="4">
    <source>
        <dbReference type="Proteomes" id="UP001597124"/>
    </source>
</evidence>
<dbReference type="EMBL" id="JBHTIK010000007">
    <property type="protein sequence ID" value="MFD0849108.1"/>
    <property type="molecule type" value="Genomic_DNA"/>
</dbReference>
<dbReference type="RefSeq" id="WP_381491142.1">
    <property type="nucleotide sequence ID" value="NZ_JBHTIK010000007.1"/>
</dbReference>
<accession>A0ABW3C579</accession>
<dbReference type="Proteomes" id="UP001597124">
    <property type="component" value="Unassembled WGS sequence"/>
</dbReference>